<dbReference type="Proteomes" id="UP000238365">
    <property type="component" value="Chromosome"/>
</dbReference>
<dbReference type="AlphaFoldDB" id="A0A2L0IF94"/>
<evidence type="ECO:0000313" key="1">
    <source>
        <dbReference type="EMBL" id="AUX93245.1"/>
    </source>
</evidence>
<dbReference type="KEGG" id="pgz:C2E15_09255"/>
<evidence type="ECO:0000313" key="2">
    <source>
        <dbReference type="Proteomes" id="UP000238365"/>
    </source>
</evidence>
<sequence length="171" mass="19386">MLEQGEALLKTRQQIIGLTPLAEGADRIFAEALNQLAIPYQVPLPLAQQNYEKDFPATLDEFHRLLNRAERIFTLPVCPWLTEREVAVPGEARNMQYLSVGAYLANQCDVLFSAWDGQPARGLGGTAHITALFQNFSLLKAQVTPEQYRYFTRLGQRTDAINRTLIRLHME</sequence>
<protein>
    <submittedName>
        <fullName evidence="1">Uncharacterized protein</fullName>
    </submittedName>
</protein>
<gene>
    <name evidence="1" type="ORF">C2E15_09255</name>
</gene>
<accession>A0A2L0IF94</accession>
<reference evidence="1 2" key="1">
    <citation type="submission" date="2018-01" db="EMBL/GenBank/DDBJ databases">
        <title>Complete and assembled Genome of Pantoea gaviniae DSM22758T.</title>
        <authorList>
            <person name="Stevens M.J.A."/>
            <person name="Zurfluh K."/>
            <person name="Stephan R."/>
        </authorList>
    </citation>
    <scope>NUCLEOTIDE SEQUENCE [LARGE SCALE GENOMIC DNA]</scope>
    <source>
        <strain evidence="1 2">DSM 22758</strain>
    </source>
</reference>
<dbReference type="RefSeq" id="WP_104957108.1">
    <property type="nucleotide sequence ID" value="NZ_CP026377.1"/>
</dbReference>
<name>A0A2L0IF94_9GAMM</name>
<proteinExistence type="predicted"/>
<dbReference type="Gene3D" id="3.40.50.450">
    <property type="match status" value="1"/>
</dbReference>
<dbReference type="EMBL" id="CP026377">
    <property type="protein sequence ID" value="AUX93245.1"/>
    <property type="molecule type" value="Genomic_DNA"/>
</dbReference>
<keyword evidence="2" id="KW-1185">Reference proteome</keyword>
<organism evidence="1 2">
    <name type="scientific">Mixta gaviniae</name>
    <dbReference type="NCBI Taxonomy" id="665914"/>
    <lineage>
        <taxon>Bacteria</taxon>
        <taxon>Pseudomonadati</taxon>
        <taxon>Pseudomonadota</taxon>
        <taxon>Gammaproteobacteria</taxon>
        <taxon>Enterobacterales</taxon>
        <taxon>Erwiniaceae</taxon>
        <taxon>Mixta</taxon>
    </lineage>
</organism>